<dbReference type="RefSeq" id="WP_309791784.1">
    <property type="nucleotide sequence ID" value="NZ_JAVDPW010000001.1"/>
</dbReference>
<feature type="chain" id="PRO_5045960329" evidence="1">
    <location>
        <begin position="25"/>
        <end position="148"/>
    </location>
</feature>
<dbReference type="PROSITE" id="PS51257">
    <property type="entry name" value="PROKAR_LIPOPROTEIN"/>
    <property type="match status" value="1"/>
</dbReference>
<accession>A0ABU1JJX2</accession>
<reference evidence="2 3" key="1">
    <citation type="submission" date="2023-07" db="EMBL/GenBank/DDBJ databases">
        <title>Sorghum-associated microbial communities from plants grown in Nebraska, USA.</title>
        <authorList>
            <person name="Schachtman D."/>
        </authorList>
    </citation>
    <scope>NUCLEOTIDE SEQUENCE [LARGE SCALE GENOMIC DNA]</scope>
    <source>
        <strain evidence="2 3">584</strain>
    </source>
</reference>
<dbReference type="EMBL" id="JAVDPW010000001">
    <property type="protein sequence ID" value="MDR6287865.1"/>
    <property type="molecule type" value="Genomic_DNA"/>
</dbReference>
<name>A0ABU1JJX2_9PROT</name>
<sequence length="148" mass="16579">MTTRFRALTTLLAGALLLAGCATEAGFRKGLDQLIGQPKDQLVVRYGPPIYEGTTEDGRRYAQFNLSWVETGGGYVNSIPRTETVRGTYRDDDGDKHRYKETRTVYDQQYVPPYAIDRRCLTTFYFNRAGRVANYAYAGEGCVAVAPD</sequence>
<gene>
    <name evidence="2" type="ORF">E9232_000364</name>
</gene>
<keyword evidence="3" id="KW-1185">Reference proteome</keyword>
<proteinExistence type="predicted"/>
<keyword evidence="1" id="KW-0732">Signal</keyword>
<comment type="caution">
    <text evidence="2">The sequence shown here is derived from an EMBL/GenBank/DDBJ whole genome shotgun (WGS) entry which is preliminary data.</text>
</comment>
<feature type="signal peptide" evidence="1">
    <location>
        <begin position="1"/>
        <end position="24"/>
    </location>
</feature>
<protein>
    <submittedName>
        <fullName evidence="2">Small secreted protein</fullName>
    </submittedName>
</protein>
<organism evidence="2 3">
    <name type="scientific">Inquilinus ginsengisoli</name>
    <dbReference type="NCBI Taxonomy" id="363840"/>
    <lineage>
        <taxon>Bacteria</taxon>
        <taxon>Pseudomonadati</taxon>
        <taxon>Pseudomonadota</taxon>
        <taxon>Alphaproteobacteria</taxon>
        <taxon>Rhodospirillales</taxon>
        <taxon>Rhodospirillaceae</taxon>
        <taxon>Inquilinus</taxon>
    </lineage>
</organism>
<evidence type="ECO:0000313" key="2">
    <source>
        <dbReference type="EMBL" id="MDR6287865.1"/>
    </source>
</evidence>
<evidence type="ECO:0000256" key="1">
    <source>
        <dbReference type="SAM" id="SignalP"/>
    </source>
</evidence>
<evidence type="ECO:0000313" key="3">
    <source>
        <dbReference type="Proteomes" id="UP001262410"/>
    </source>
</evidence>
<dbReference type="Proteomes" id="UP001262410">
    <property type="component" value="Unassembled WGS sequence"/>
</dbReference>